<name>A0AAD9GA61_BABDI</name>
<dbReference type="Proteomes" id="UP001195914">
    <property type="component" value="Unassembled WGS sequence"/>
</dbReference>
<dbReference type="AlphaFoldDB" id="A0AAD9GA61"/>
<gene>
    <name evidence="1" type="ORF">X943_000214</name>
</gene>
<proteinExistence type="predicted"/>
<evidence type="ECO:0000313" key="2">
    <source>
        <dbReference type="Proteomes" id="UP001195914"/>
    </source>
</evidence>
<comment type="caution">
    <text evidence="1">The sequence shown here is derived from an EMBL/GenBank/DDBJ whole genome shotgun (WGS) entry which is preliminary data.</text>
</comment>
<reference evidence="1" key="2">
    <citation type="submission" date="2021-05" db="EMBL/GenBank/DDBJ databases">
        <authorList>
            <person name="Pain A."/>
        </authorList>
    </citation>
    <scope>NUCLEOTIDE SEQUENCE</scope>
    <source>
        <strain evidence="1">1802A</strain>
    </source>
</reference>
<organism evidence="1 2">
    <name type="scientific">Babesia divergens</name>
    <dbReference type="NCBI Taxonomy" id="32595"/>
    <lineage>
        <taxon>Eukaryota</taxon>
        <taxon>Sar</taxon>
        <taxon>Alveolata</taxon>
        <taxon>Apicomplexa</taxon>
        <taxon>Aconoidasida</taxon>
        <taxon>Piroplasmida</taxon>
        <taxon>Babesiidae</taxon>
        <taxon>Babesia</taxon>
    </lineage>
</organism>
<sequence>MTEAGSALVSLVAASVPSGGLVSQAGAPLRLTLVQSGQRSANKREEWELPALGSCITCSSGVAQPGSDSHVQLQLPRKGGSTGFDALYDSRYIHKIQLKDAFSDTEVISFINVDDVLDAIELVGLVDLPGRDGKSMLIIISCHASSNDKPSGSRILIYEVLVKPCTDADEYKDDSQITVNIHKPRLLRICALTDHVCVGINWINGENFGYPVRTVDDKGMLMFLRMDAGSVMLCKLKTRILDETYGPPDFIITNL</sequence>
<accession>A0AAD9GA61</accession>
<evidence type="ECO:0000313" key="1">
    <source>
        <dbReference type="EMBL" id="KAK1934706.1"/>
    </source>
</evidence>
<reference evidence="1" key="1">
    <citation type="journal article" date="2014" name="Nucleic Acids Res.">
        <title>The evolutionary dynamics of variant antigen genes in Babesia reveal a history of genomic innovation underlying host-parasite interaction.</title>
        <authorList>
            <person name="Jackson A.P."/>
            <person name="Otto T.D."/>
            <person name="Darby A."/>
            <person name="Ramaprasad A."/>
            <person name="Xia D."/>
            <person name="Echaide I.E."/>
            <person name="Farber M."/>
            <person name="Gahlot S."/>
            <person name="Gamble J."/>
            <person name="Gupta D."/>
            <person name="Gupta Y."/>
            <person name="Jackson L."/>
            <person name="Malandrin L."/>
            <person name="Malas T.B."/>
            <person name="Moussa E."/>
            <person name="Nair M."/>
            <person name="Reid A.J."/>
            <person name="Sanders M."/>
            <person name="Sharma J."/>
            <person name="Tracey A."/>
            <person name="Quail M.A."/>
            <person name="Weir W."/>
            <person name="Wastling J.M."/>
            <person name="Hall N."/>
            <person name="Willadsen P."/>
            <person name="Lingelbach K."/>
            <person name="Shiels B."/>
            <person name="Tait A."/>
            <person name="Berriman M."/>
            <person name="Allred D.R."/>
            <person name="Pain A."/>
        </authorList>
    </citation>
    <scope>NUCLEOTIDE SEQUENCE</scope>
    <source>
        <strain evidence="1">1802A</strain>
    </source>
</reference>
<dbReference type="EMBL" id="JAHBMH010000062">
    <property type="protein sequence ID" value="KAK1934706.1"/>
    <property type="molecule type" value="Genomic_DNA"/>
</dbReference>
<keyword evidence="2" id="KW-1185">Reference proteome</keyword>
<protein>
    <submittedName>
        <fullName evidence="1">Uncharacterized protein</fullName>
    </submittedName>
</protein>